<feature type="non-terminal residue" evidence="2">
    <location>
        <position position="211"/>
    </location>
</feature>
<name>A0A6A6PAT3_9PEZI</name>
<dbReference type="EMBL" id="MU001672">
    <property type="protein sequence ID" value="KAF2461036.1"/>
    <property type="molecule type" value="Genomic_DNA"/>
</dbReference>
<evidence type="ECO:0000256" key="1">
    <source>
        <dbReference type="SAM" id="SignalP"/>
    </source>
</evidence>
<sequence>MVGGTRLIVAAGAIAALSPLAHGHMVMHSPVPYGVDSLNNSPLAGGDFPCKQRPGVYEISTMNDMAVGEEQELSFMGGATHGGGSCQVSVTLDQEPTPESTWKVVHSIIGGCPTADSGNAGDDPNAIVGNPFRFSLPEGMPNGQYTLAWTWFNKIGNREMYMNCAPITVTGGADEGDTSVFDSLPDMFVANIPEIGCGTQESQDAVFPDPG</sequence>
<dbReference type="PANTHER" id="PTHR36182:SF2">
    <property type="entry name" value="LYTIC POLYSACCHARIDE MONOOXYGENASE"/>
    <property type="match status" value="1"/>
</dbReference>
<evidence type="ECO:0000313" key="2">
    <source>
        <dbReference type="EMBL" id="KAF2461036.1"/>
    </source>
</evidence>
<keyword evidence="1" id="KW-0732">Signal</keyword>
<evidence type="ECO:0008006" key="4">
    <source>
        <dbReference type="Google" id="ProtNLM"/>
    </source>
</evidence>
<gene>
    <name evidence="2" type="ORF">BDY21DRAFT_279514</name>
</gene>
<evidence type="ECO:0000313" key="3">
    <source>
        <dbReference type="Proteomes" id="UP000799766"/>
    </source>
</evidence>
<feature type="chain" id="PRO_5025513126" description="Lytic polysaccharide monooxygenase" evidence="1">
    <location>
        <begin position="24"/>
        <end position="211"/>
    </location>
</feature>
<feature type="signal peptide" evidence="1">
    <location>
        <begin position="1"/>
        <end position="23"/>
    </location>
</feature>
<dbReference type="Proteomes" id="UP000799766">
    <property type="component" value="Unassembled WGS sequence"/>
</dbReference>
<protein>
    <recommendedName>
        <fullName evidence="4">Lytic polysaccharide monooxygenase</fullName>
    </recommendedName>
</protein>
<keyword evidence="3" id="KW-1185">Reference proteome</keyword>
<proteinExistence type="predicted"/>
<dbReference type="PANTHER" id="PTHR36182">
    <property type="entry name" value="PROTEIN, PUTATIVE (AFU_ORTHOLOGUE AFUA_6G10930)-RELATED"/>
    <property type="match status" value="1"/>
</dbReference>
<reference evidence="2" key="1">
    <citation type="journal article" date="2020" name="Stud. Mycol.">
        <title>101 Dothideomycetes genomes: a test case for predicting lifestyles and emergence of pathogens.</title>
        <authorList>
            <person name="Haridas S."/>
            <person name="Albert R."/>
            <person name="Binder M."/>
            <person name="Bloem J."/>
            <person name="Labutti K."/>
            <person name="Salamov A."/>
            <person name="Andreopoulos B."/>
            <person name="Baker S."/>
            <person name="Barry K."/>
            <person name="Bills G."/>
            <person name="Bluhm B."/>
            <person name="Cannon C."/>
            <person name="Castanera R."/>
            <person name="Culley D."/>
            <person name="Daum C."/>
            <person name="Ezra D."/>
            <person name="Gonzalez J."/>
            <person name="Henrissat B."/>
            <person name="Kuo A."/>
            <person name="Liang C."/>
            <person name="Lipzen A."/>
            <person name="Lutzoni F."/>
            <person name="Magnuson J."/>
            <person name="Mondo S."/>
            <person name="Nolan M."/>
            <person name="Ohm R."/>
            <person name="Pangilinan J."/>
            <person name="Park H.-J."/>
            <person name="Ramirez L."/>
            <person name="Alfaro M."/>
            <person name="Sun H."/>
            <person name="Tritt A."/>
            <person name="Yoshinaga Y."/>
            <person name="Zwiers L.-H."/>
            <person name="Turgeon B."/>
            <person name="Goodwin S."/>
            <person name="Spatafora J."/>
            <person name="Crous P."/>
            <person name="Grigoriev I."/>
        </authorList>
    </citation>
    <scope>NUCLEOTIDE SEQUENCE</scope>
    <source>
        <strain evidence="2">ATCC 16933</strain>
    </source>
</reference>
<organism evidence="2 3">
    <name type="scientific">Lineolata rhizophorae</name>
    <dbReference type="NCBI Taxonomy" id="578093"/>
    <lineage>
        <taxon>Eukaryota</taxon>
        <taxon>Fungi</taxon>
        <taxon>Dikarya</taxon>
        <taxon>Ascomycota</taxon>
        <taxon>Pezizomycotina</taxon>
        <taxon>Dothideomycetes</taxon>
        <taxon>Dothideomycetes incertae sedis</taxon>
        <taxon>Lineolatales</taxon>
        <taxon>Lineolataceae</taxon>
        <taxon>Lineolata</taxon>
    </lineage>
</organism>
<accession>A0A6A6PAT3</accession>
<dbReference type="AlphaFoldDB" id="A0A6A6PAT3"/>
<dbReference type="OrthoDB" id="2342176at2759"/>
<dbReference type="Gene3D" id="2.70.50.70">
    <property type="match status" value="1"/>
</dbReference>